<dbReference type="EMBL" id="KN610027">
    <property type="protein sequence ID" value="KHJ78183.1"/>
    <property type="molecule type" value="Genomic_DNA"/>
</dbReference>
<dbReference type="PROSITE" id="PS00509">
    <property type="entry name" value="RAS_GTPASE_ACTIV_1"/>
    <property type="match status" value="1"/>
</dbReference>
<dbReference type="OrthoDB" id="1562946at2759"/>
<dbReference type="PANTHER" id="PTHR10194:SF148">
    <property type="entry name" value="GTPASE-ACTIVATING PROTEIN"/>
    <property type="match status" value="1"/>
</dbReference>
<accession>A0A0B1RYQ4</accession>
<dbReference type="InterPro" id="IPR023152">
    <property type="entry name" value="RasGAP_CS"/>
</dbReference>
<dbReference type="SMART" id="SM00323">
    <property type="entry name" value="RasGAP"/>
    <property type="match status" value="1"/>
</dbReference>
<feature type="non-terminal residue" evidence="3">
    <location>
        <position position="1"/>
    </location>
</feature>
<dbReference type="CDD" id="cd05128">
    <property type="entry name" value="RasGAP_GAP1_like"/>
    <property type="match status" value="1"/>
</dbReference>
<dbReference type="InterPro" id="IPR008936">
    <property type="entry name" value="Rho_GTPase_activation_prot"/>
</dbReference>
<keyword evidence="4" id="KW-1185">Reference proteome</keyword>
<dbReference type="Proteomes" id="UP000053660">
    <property type="component" value="Unassembled WGS sequence"/>
</dbReference>
<evidence type="ECO:0000313" key="3">
    <source>
        <dbReference type="EMBL" id="KHJ78183.1"/>
    </source>
</evidence>
<sequence>VDLGNVARPIVQAMASTCELRPLLNALYAADIERCQDLNTLFRSHTLASKMLYELLKIYGHSYLLISLKPVIDKVYKERRCCEIDPSRLPQGESLEKNMTMLLSYFALVFARVVESAPRCPPPIKTVLSDLRMVVREKTGRADVELLALSSFLIMRFFAAAVLSPKSFGIKHEQPEPRVARTLVLLSKMLQRVANCCVSLHPLTTKEPWLSAILEKVADDEHRQAMSSFLDRVSLQTNDPVMQAKSTAILKE</sequence>
<name>A0A0B1RYQ4_OESDE</name>
<dbReference type="InterPro" id="IPR039360">
    <property type="entry name" value="Ras_GTPase"/>
</dbReference>
<dbReference type="PROSITE" id="PS50018">
    <property type="entry name" value="RAS_GTPASE_ACTIV_2"/>
    <property type="match status" value="1"/>
</dbReference>
<gene>
    <name evidence="3" type="ORF">OESDEN_22197</name>
</gene>
<evidence type="ECO:0000259" key="2">
    <source>
        <dbReference type="PROSITE" id="PS50018"/>
    </source>
</evidence>
<dbReference type="PANTHER" id="PTHR10194">
    <property type="entry name" value="RAS GTPASE-ACTIVATING PROTEINS"/>
    <property type="match status" value="1"/>
</dbReference>
<reference evidence="3 4" key="1">
    <citation type="submission" date="2014-03" db="EMBL/GenBank/DDBJ databases">
        <title>Draft genome of the hookworm Oesophagostomum dentatum.</title>
        <authorList>
            <person name="Mitreva M."/>
        </authorList>
    </citation>
    <scope>NUCLEOTIDE SEQUENCE [LARGE SCALE GENOMIC DNA]</scope>
    <source>
        <strain evidence="3 4">OD-Hann</strain>
    </source>
</reference>
<dbReference type="Gene3D" id="1.10.506.10">
    <property type="entry name" value="GTPase Activation - p120gap, domain 1"/>
    <property type="match status" value="1"/>
</dbReference>
<organism evidence="3 4">
    <name type="scientific">Oesophagostomum dentatum</name>
    <name type="common">Nodular worm</name>
    <dbReference type="NCBI Taxonomy" id="61180"/>
    <lineage>
        <taxon>Eukaryota</taxon>
        <taxon>Metazoa</taxon>
        <taxon>Ecdysozoa</taxon>
        <taxon>Nematoda</taxon>
        <taxon>Chromadorea</taxon>
        <taxon>Rhabditida</taxon>
        <taxon>Rhabditina</taxon>
        <taxon>Rhabditomorpha</taxon>
        <taxon>Strongyloidea</taxon>
        <taxon>Strongylidae</taxon>
        <taxon>Oesophagostomum</taxon>
    </lineage>
</organism>
<dbReference type="SUPFAM" id="SSF48350">
    <property type="entry name" value="GTPase activation domain, GAP"/>
    <property type="match status" value="1"/>
</dbReference>
<dbReference type="Pfam" id="PF00616">
    <property type="entry name" value="RasGAP"/>
    <property type="match status" value="2"/>
</dbReference>
<protein>
    <submittedName>
        <fullName evidence="3">GTPase-activator protein</fullName>
    </submittedName>
</protein>
<dbReference type="InterPro" id="IPR001936">
    <property type="entry name" value="RasGAP_dom"/>
</dbReference>
<evidence type="ECO:0000313" key="4">
    <source>
        <dbReference type="Proteomes" id="UP000053660"/>
    </source>
</evidence>
<keyword evidence="1" id="KW-0343">GTPase activation</keyword>
<dbReference type="AlphaFoldDB" id="A0A0B1RYQ4"/>
<dbReference type="GO" id="GO:0005096">
    <property type="term" value="F:GTPase activator activity"/>
    <property type="evidence" value="ECO:0007669"/>
    <property type="project" value="UniProtKB-KW"/>
</dbReference>
<feature type="domain" description="Ras-GAP" evidence="2">
    <location>
        <begin position="2"/>
        <end position="195"/>
    </location>
</feature>
<proteinExistence type="predicted"/>
<feature type="non-terminal residue" evidence="3">
    <location>
        <position position="252"/>
    </location>
</feature>
<evidence type="ECO:0000256" key="1">
    <source>
        <dbReference type="ARBA" id="ARBA00022468"/>
    </source>
</evidence>